<evidence type="ECO:0000313" key="6">
    <source>
        <dbReference type="Proteomes" id="UP000295606"/>
    </source>
</evidence>
<dbReference type="OrthoDB" id="8985337at2"/>
<dbReference type="Pfam" id="PF00724">
    <property type="entry name" value="Oxidored_FMN"/>
    <property type="match status" value="1"/>
</dbReference>
<dbReference type="InterPro" id="IPR001155">
    <property type="entry name" value="OxRdtase_FMN_N"/>
</dbReference>
<dbReference type="AlphaFoldDB" id="A0A4R5LLJ4"/>
<gene>
    <name evidence="5" type="ORF">E1N52_04270</name>
</gene>
<dbReference type="PANTHER" id="PTHR22893:SF98">
    <property type="entry name" value="OXIDOREDUCTASE"/>
    <property type="match status" value="1"/>
</dbReference>
<dbReference type="PANTHER" id="PTHR22893">
    <property type="entry name" value="NADH OXIDOREDUCTASE-RELATED"/>
    <property type="match status" value="1"/>
</dbReference>
<dbReference type="CDD" id="cd02933">
    <property type="entry name" value="OYE_like_FMN"/>
    <property type="match status" value="1"/>
</dbReference>
<dbReference type="GO" id="GO:0016628">
    <property type="term" value="F:oxidoreductase activity, acting on the CH-CH group of donors, NAD or NADP as acceptor"/>
    <property type="evidence" value="ECO:0007669"/>
    <property type="project" value="UniProtKB-ARBA"/>
</dbReference>
<sequence length="370" mass="39764">MSKLFSEVKVGPYTFSHRVVLAPLTRMRAESGAIPGPLMAEYYAQRASAGGFLIGEATIAAPNGNGYLGAPGLYDDSQIAGWKRVTDAVHAKGAKIFLQLYHAGRQSNSELQPDGGRPVGPSEVPHGGLAYTDAGWVPNTPNRALETHEIAGIVESFRAAAARGVAAGFDGVELHAANGYLFDQFLQDGSNKRTDIYGGTFENRARLLMEATRAVIAVWGSDKVAVRLGPSGSWGDMSDSDPVGLFTYVAQELAKLNLAYLHLIEPRILGNVENESANPDPVAAQLIRKHYAGTIIAAGGFDGEKAESILQAGDADLVAFGRHFIANPDLPERLRRKLSLNSYDRPTFFGGTHIGYTDYPFYQPEEQALA</sequence>
<feature type="domain" description="NADH:flavin oxidoreductase/NADH oxidase N-terminal" evidence="4">
    <location>
        <begin position="3"/>
        <end position="341"/>
    </location>
</feature>
<dbReference type="Gene3D" id="3.20.20.70">
    <property type="entry name" value="Aldolase class I"/>
    <property type="match status" value="1"/>
</dbReference>
<dbReference type="FunFam" id="3.20.20.70:FF:000059">
    <property type="entry name" value="N-ethylmaleimide reductase, FMN-linked"/>
    <property type="match status" value="1"/>
</dbReference>
<dbReference type="GO" id="GO:0005829">
    <property type="term" value="C:cytosol"/>
    <property type="evidence" value="ECO:0007669"/>
    <property type="project" value="UniProtKB-ARBA"/>
</dbReference>
<accession>A0A4R5LLJ4</accession>
<dbReference type="EMBL" id="SMOD01000002">
    <property type="protein sequence ID" value="TDG10565.1"/>
    <property type="molecule type" value="Genomic_DNA"/>
</dbReference>
<name>A0A4R5LLJ4_9BURK</name>
<comment type="caution">
    <text evidence="5">The sequence shown here is derived from an EMBL/GenBank/DDBJ whole genome shotgun (WGS) entry which is preliminary data.</text>
</comment>
<evidence type="ECO:0000313" key="5">
    <source>
        <dbReference type="EMBL" id="TDG10565.1"/>
    </source>
</evidence>
<comment type="cofactor">
    <cofactor evidence="1">
        <name>FMN</name>
        <dbReference type="ChEBI" id="CHEBI:58210"/>
    </cofactor>
</comment>
<reference evidence="5 6" key="1">
    <citation type="submission" date="2019-03" db="EMBL/GenBank/DDBJ databases">
        <title>Paraburkholderia sp. isolated from native Mimosa gymnas in Guartela State Park, Brazil.</title>
        <authorList>
            <person name="Paulitsch F."/>
            <person name="Hungria M."/>
            <person name="Delamuta J.R.M."/>
            <person name="Ribeiro R.A."/>
            <person name="Dall'Agnol R."/>
            <person name="Silva J.S.B."/>
        </authorList>
    </citation>
    <scope>NUCLEOTIDE SEQUENCE [LARGE SCALE GENOMIC DNA]</scope>
    <source>
        <strain evidence="5 6">CNPSo 3008</strain>
    </source>
</reference>
<proteinExistence type="inferred from homology"/>
<dbReference type="SUPFAM" id="SSF51395">
    <property type="entry name" value="FMN-linked oxidoreductases"/>
    <property type="match status" value="1"/>
</dbReference>
<keyword evidence="3" id="KW-0560">Oxidoreductase</keyword>
<evidence type="ECO:0000259" key="4">
    <source>
        <dbReference type="Pfam" id="PF00724"/>
    </source>
</evidence>
<protein>
    <submittedName>
        <fullName evidence="5">Alkene reductase</fullName>
    </submittedName>
</protein>
<comment type="similarity">
    <text evidence="2">Belongs to the NADH:flavin oxidoreductase/NADH oxidase family.</text>
</comment>
<dbReference type="Proteomes" id="UP000295606">
    <property type="component" value="Unassembled WGS sequence"/>
</dbReference>
<dbReference type="RefSeq" id="WP_133180462.1">
    <property type="nucleotide sequence ID" value="NZ_SMOD01000002.1"/>
</dbReference>
<dbReference type="GO" id="GO:0010181">
    <property type="term" value="F:FMN binding"/>
    <property type="evidence" value="ECO:0007669"/>
    <property type="project" value="InterPro"/>
</dbReference>
<evidence type="ECO:0000256" key="3">
    <source>
        <dbReference type="ARBA" id="ARBA00023002"/>
    </source>
</evidence>
<evidence type="ECO:0000256" key="1">
    <source>
        <dbReference type="ARBA" id="ARBA00001917"/>
    </source>
</evidence>
<evidence type="ECO:0000256" key="2">
    <source>
        <dbReference type="ARBA" id="ARBA00005979"/>
    </source>
</evidence>
<dbReference type="InterPro" id="IPR013785">
    <property type="entry name" value="Aldolase_TIM"/>
</dbReference>
<organism evidence="5 6">
    <name type="scientific">Paraburkholderia guartelaensis</name>
    <dbReference type="NCBI Taxonomy" id="2546446"/>
    <lineage>
        <taxon>Bacteria</taxon>
        <taxon>Pseudomonadati</taxon>
        <taxon>Pseudomonadota</taxon>
        <taxon>Betaproteobacteria</taxon>
        <taxon>Burkholderiales</taxon>
        <taxon>Burkholderiaceae</taxon>
        <taxon>Paraburkholderia</taxon>
    </lineage>
</organism>
<dbReference type="InterPro" id="IPR045247">
    <property type="entry name" value="Oye-like"/>
</dbReference>